<keyword evidence="1" id="KW-0732">Signal</keyword>
<evidence type="ECO:0000256" key="1">
    <source>
        <dbReference type="SAM" id="SignalP"/>
    </source>
</evidence>
<protein>
    <submittedName>
        <fullName evidence="2">Outer membrane protein with beta-barrel domain</fullName>
    </submittedName>
</protein>
<evidence type="ECO:0000313" key="3">
    <source>
        <dbReference type="Proteomes" id="UP000252733"/>
    </source>
</evidence>
<dbReference type="SUPFAM" id="SSF56935">
    <property type="entry name" value="Porins"/>
    <property type="match status" value="1"/>
</dbReference>
<proteinExistence type="predicted"/>
<feature type="signal peptide" evidence="1">
    <location>
        <begin position="1"/>
        <end position="19"/>
    </location>
</feature>
<dbReference type="Proteomes" id="UP000252733">
    <property type="component" value="Unassembled WGS sequence"/>
</dbReference>
<dbReference type="EMBL" id="QPIZ01000010">
    <property type="protein sequence ID" value="RCW35239.1"/>
    <property type="molecule type" value="Genomic_DNA"/>
</dbReference>
<reference evidence="2 3" key="1">
    <citation type="submission" date="2018-07" db="EMBL/GenBank/DDBJ databases">
        <title>Freshwater and sediment microbial communities from various areas in North America, analyzing microbe dynamics in response to fracking.</title>
        <authorList>
            <person name="Lamendella R."/>
        </authorList>
    </citation>
    <scope>NUCLEOTIDE SEQUENCE [LARGE SCALE GENOMIC DNA]</scope>
    <source>
        <strain evidence="2 3">160A</strain>
    </source>
</reference>
<sequence length="229" mass="25825">MKKTVLIVLLSLSSLNLFSQLNKGKTVVSLDGNYLKTNTENGVTSNYNASQVKNLNLGASVGYFIADRIELGIGLNYYWEKESRTNKLMITDFYQAEVMDLKSNGFLPHIYLGYYYPIVNRLYLSGKLKFGYGKIKSEYSTLIAGRSNIPSESSYSPPPYTTMSKDTYEVDLFNAEIIPELTWFISPKVGLSLGLGGVKHTMIDWETDNSSWSVNFDPAYWNFGFKIGL</sequence>
<comment type="caution">
    <text evidence="2">The sequence shown here is derived from an EMBL/GenBank/DDBJ whole genome shotgun (WGS) entry which is preliminary data.</text>
</comment>
<evidence type="ECO:0000313" key="2">
    <source>
        <dbReference type="EMBL" id="RCW35239.1"/>
    </source>
</evidence>
<name>A0A368V2E8_9BACT</name>
<feature type="chain" id="PRO_5016678639" evidence="1">
    <location>
        <begin position="20"/>
        <end position="229"/>
    </location>
</feature>
<dbReference type="AlphaFoldDB" id="A0A368V2E8"/>
<keyword evidence="3" id="KW-1185">Reference proteome</keyword>
<dbReference type="RefSeq" id="WP_114436961.1">
    <property type="nucleotide sequence ID" value="NZ_QPIZ01000010.1"/>
</dbReference>
<accession>A0A368V2E8</accession>
<organism evidence="2 3">
    <name type="scientific">Marinilabilia salmonicolor</name>
    <dbReference type="NCBI Taxonomy" id="989"/>
    <lineage>
        <taxon>Bacteria</taxon>
        <taxon>Pseudomonadati</taxon>
        <taxon>Bacteroidota</taxon>
        <taxon>Bacteroidia</taxon>
        <taxon>Marinilabiliales</taxon>
        <taxon>Marinilabiliaceae</taxon>
        <taxon>Marinilabilia</taxon>
    </lineage>
</organism>
<gene>
    <name evidence="2" type="ORF">DFO77_1104</name>
</gene>